<name>A0ACC1TLA5_9AGAR</name>
<accession>A0ACC1TLA5</accession>
<protein>
    <submittedName>
        <fullName evidence="1">Uncharacterized protein</fullName>
    </submittedName>
</protein>
<sequence>MTTTASTAVTLTQDSTSSPLPKFKAPSVETFSFKAPLLPASSIAAAGSSKQRRVSLALPSSPRVVPTSAWTFRDDTGLEEKKGKLRKIVTDGDEESHERKLRKKWSQEETQMLVDGCNRHGVGNWKTILSDPTLQFDNRSPVDLKDRFRTYFPDAYKQHYPNARTHLSTKIRSTLPDGSSLFEKTRSKKRRPFTEEEDRALKAGYEKHGTVWATIVKDPIFQEQNRRSTDLRDRFRNAFPELYQAAGYKPRTAVKKKIQLIRAATDDQLAMSTTGPVRIQTRRRRRNTSQGIFRGGTKSVPQSNAPSEDEMSSGGEDDDGVVKPMRVTRSISNSLSSSNLLGWGHKPSPSSFSSFSSSPVTSTTATDDEVDNVAEVTDMMDTSLGDYGYDFAVPQNSNGDGDAGNSHVGLTTMIGKSAWGTQDWFSPNPRLDNSTNHPAGDNTSSSSTFMEGGVGNFNNDSNEHHGHGVFDRYDLVPPIASNLFHSYSHSHTNSFSSSSSYTPYAGFTHHSDYAGDLIFSARTHQPVQPFAQQGLGLGLSGMGMPDIPQSSGIHPLQLHTHTPVLSALPGIDEIELTGITLEDSVMTESSPDLDVGIMDMSSPSSSASNTQQDMLLQQRQSQQLPDATIHDDEQHLTPPATPITRPRPLRGSRRISRRVGGAGGQYNSMPSHGRSVSVPPVDRPGSDSPDLPHHANSQPELNRLSSSSLNYQLGSSPSMDIMDHPSSTRQQETPASTIDLYNLPFLDLHYYGGNQSSGPNISGGEMVPAVLDSEAGSSRQALDLAQSVRSVSATTGTGNTFTSHSLSHSHMHSQQTKSRHSGHLGHHQRGQSIANVMNAGSSVCPQDLILRSETNKRKRASWDGANS</sequence>
<proteinExistence type="predicted"/>
<comment type="caution">
    <text evidence="1">The sequence shown here is derived from an EMBL/GenBank/DDBJ whole genome shotgun (WGS) entry which is preliminary data.</text>
</comment>
<keyword evidence="2" id="KW-1185">Reference proteome</keyword>
<dbReference type="EMBL" id="MU795574">
    <property type="protein sequence ID" value="KAJ3805554.1"/>
    <property type="molecule type" value="Genomic_DNA"/>
</dbReference>
<organism evidence="1 2">
    <name type="scientific">Lentinula aff. lateritia</name>
    <dbReference type="NCBI Taxonomy" id="2804960"/>
    <lineage>
        <taxon>Eukaryota</taxon>
        <taxon>Fungi</taxon>
        <taxon>Dikarya</taxon>
        <taxon>Basidiomycota</taxon>
        <taxon>Agaricomycotina</taxon>
        <taxon>Agaricomycetes</taxon>
        <taxon>Agaricomycetidae</taxon>
        <taxon>Agaricales</taxon>
        <taxon>Marasmiineae</taxon>
        <taxon>Omphalotaceae</taxon>
        <taxon>Lentinula</taxon>
    </lineage>
</organism>
<evidence type="ECO:0000313" key="1">
    <source>
        <dbReference type="EMBL" id="KAJ3805554.1"/>
    </source>
</evidence>
<gene>
    <name evidence="1" type="ORF">F5876DRAFT_51661</name>
</gene>
<dbReference type="Proteomes" id="UP001163835">
    <property type="component" value="Unassembled WGS sequence"/>
</dbReference>
<evidence type="ECO:0000313" key="2">
    <source>
        <dbReference type="Proteomes" id="UP001163835"/>
    </source>
</evidence>
<reference evidence="1" key="1">
    <citation type="submission" date="2022-09" db="EMBL/GenBank/DDBJ databases">
        <title>A Global Phylogenomic Analysis of the Shiitake Genus Lentinula.</title>
        <authorList>
            <consortium name="DOE Joint Genome Institute"/>
            <person name="Sierra-Patev S."/>
            <person name="Min B."/>
            <person name="Naranjo-Ortiz M."/>
            <person name="Looney B."/>
            <person name="Konkel Z."/>
            <person name="Slot J.C."/>
            <person name="Sakamoto Y."/>
            <person name="Steenwyk J.L."/>
            <person name="Rokas A."/>
            <person name="Carro J."/>
            <person name="Camarero S."/>
            <person name="Ferreira P."/>
            <person name="Molpeceres G."/>
            <person name="Ruiz-Duenas F.J."/>
            <person name="Serrano A."/>
            <person name="Henrissat B."/>
            <person name="Drula E."/>
            <person name="Hughes K.W."/>
            <person name="Mata J.L."/>
            <person name="Ishikawa N.K."/>
            <person name="Vargas-Isla R."/>
            <person name="Ushijima S."/>
            <person name="Smith C.A."/>
            <person name="Ahrendt S."/>
            <person name="Andreopoulos W."/>
            <person name="He G."/>
            <person name="Labutti K."/>
            <person name="Lipzen A."/>
            <person name="Ng V."/>
            <person name="Riley R."/>
            <person name="Sandor L."/>
            <person name="Barry K."/>
            <person name="Martinez A.T."/>
            <person name="Xiao Y."/>
            <person name="Gibbons J.G."/>
            <person name="Terashima K."/>
            <person name="Grigoriev I.V."/>
            <person name="Hibbett D.S."/>
        </authorList>
    </citation>
    <scope>NUCLEOTIDE SEQUENCE</scope>
    <source>
        <strain evidence="1">TMI1499</strain>
    </source>
</reference>